<evidence type="ECO:0008006" key="3">
    <source>
        <dbReference type="Google" id="ProtNLM"/>
    </source>
</evidence>
<comment type="caution">
    <text evidence="1">The sequence shown here is derived from an EMBL/GenBank/DDBJ whole genome shotgun (WGS) entry which is preliminary data.</text>
</comment>
<dbReference type="Proteomes" id="UP000783871">
    <property type="component" value="Unassembled WGS sequence"/>
</dbReference>
<organism evidence="1 2">
    <name type="scientific">Micromonospora thermarum</name>
    <dbReference type="NCBI Taxonomy" id="2720024"/>
    <lineage>
        <taxon>Bacteria</taxon>
        <taxon>Bacillati</taxon>
        <taxon>Actinomycetota</taxon>
        <taxon>Actinomycetes</taxon>
        <taxon>Micromonosporales</taxon>
        <taxon>Micromonosporaceae</taxon>
        <taxon>Micromonospora</taxon>
    </lineage>
</organism>
<reference evidence="1 2" key="1">
    <citation type="submission" date="2020-03" db="EMBL/GenBank/DDBJ databases">
        <title>WGS of actinomycetes isolated from Thailand.</title>
        <authorList>
            <person name="Thawai C."/>
        </authorList>
    </citation>
    <scope>NUCLEOTIDE SEQUENCE [LARGE SCALE GENOMIC DNA]</scope>
    <source>
        <strain evidence="1 2">HSS6-12</strain>
    </source>
</reference>
<keyword evidence="2" id="KW-1185">Reference proteome</keyword>
<dbReference type="EMBL" id="JAATEO010000042">
    <property type="protein sequence ID" value="NJP35437.1"/>
    <property type="molecule type" value="Genomic_DNA"/>
</dbReference>
<proteinExistence type="predicted"/>
<accession>A0ABX0ZDZ1</accession>
<dbReference type="RefSeq" id="WP_168003779.1">
    <property type="nucleotide sequence ID" value="NZ_JAATEO010000042.1"/>
</dbReference>
<evidence type="ECO:0000313" key="2">
    <source>
        <dbReference type="Proteomes" id="UP000783871"/>
    </source>
</evidence>
<protein>
    <recommendedName>
        <fullName evidence="3">Flavin reductase</fullName>
    </recommendedName>
</protein>
<gene>
    <name evidence="1" type="ORF">HCJ94_26585</name>
</gene>
<name>A0ABX0ZDZ1_9ACTN</name>
<sequence>MSERHEPVTPAWECRDCGQSWPCPTRRQLLLREYGPHPANLSVYLAACLTAATADLRSPPAALRERFLGWIPHPRHRVF</sequence>
<evidence type="ECO:0000313" key="1">
    <source>
        <dbReference type="EMBL" id="NJP35437.1"/>
    </source>
</evidence>